<dbReference type="InterPro" id="IPR035965">
    <property type="entry name" value="PAS-like_dom_sf"/>
</dbReference>
<evidence type="ECO:0000259" key="6">
    <source>
        <dbReference type="PROSITE" id="PS50112"/>
    </source>
</evidence>
<organism evidence="7 8">
    <name type="scientific">Marinisporobacter balticus</name>
    <dbReference type="NCBI Taxonomy" id="2018667"/>
    <lineage>
        <taxon>Bacteria</taxon>
        <taxon>Bacillati</taxon>
        <taxon>Bacillota</taxon>
        <taxon>Clostridia</taxon>
        <taxon>Peptostreptococcales</taxon>
        <taxon>Thermotaleaceae</taxon>
        <taxon>Marinisporobacter</taxon>
    </lineage>
</organism>
<dbReference type="SUPFAM" id="SSF58104">
    <property type="entry name" value="Methyl-accepting chemotaxis protein (MCP) signaling domain"/>
    <property type="match status" value="1"/>
</dbReference>
<keyword evidence="1 3" id="KW-0807">Transducer</keyword>
<dbReference type="GO" id="GO:0004888">
    <property type="term" value="F:transmembrane signaling receptor activity"/>
    <property type="evidence" value="ECO:0007669"/>
    <property type="project" value="InterPro"/>
</dbReference>
<dbReference type="InterPro" id="IPR000014">
    <property type="entry name" value="PAS"/>
</dbReference>
<dbReference type="SUPFAM" id="SSF55785">
    <property type="entry name" value="PYP-like sensor domain (PAS domain)"/>
    <property type="match status" value="1"/>
</dbReference>
<dbReference type="InterPro" id="IPR004090">
    <property type="entry name" value="Chemotax_Me-accpt_rcpt"/>
</dbReference>
<keyword evidence="8" id="KW-1185">Reference proteome</keyword>
<dbReference type="GO" id="GO:0006935">
    <property type="term" value="P:chemotaxis"/>
    <property type="evidence" value="ECO:0007669"/>
    <property type="project" value="InterPro"/>
</dbReference>
<proteinExistence type="inferred from homology"/>
<dbReference type="Proteomes" id="UP000294919">
    <property type="component" value="Unassembled WGS sequence"/>
</dbReference>
<dbReference type="PROSITE" id="PS50112">
    <property type="entry name" value="PAS"/>
    <property type="match status" value="1"/>
</dbReference>
<evidence type="ECO:0000256" key="2">
    <source>
        <dbReference type="ARBA" id="ARBA00029447"/>
    </source>
</evidence>
<dbReference type="Gene3D" id="3.30.450.20">
    <property type="entry name" value="PAS domain"/>
    <property type="match status" value="1"/>
</dbReference>
<dbReference type="PRINTS" id="PR00260">
    <property type="entry name" value="CHEMTRNSDUCR"/>
</dbReference>
<evidence type="ECO:0000256" key="1">
    <source>
        <dbReference type="ARBA" id="ARBA00023224"/>
    </source>
</evidence>
<evidence type="ECO:0000256" key="3">
    <source>
        <dbReference type="PROSITE-ProRule" id="PRU00284"/>
    </source>
</evidence>
<evidence type="ECO:0000256" key="4">
    <source>
        <dbReference type="SAM" id="Coils"/>
    </source>
</evidence>
<dbReference type="CDD" id="cd00130">
    <property type="entry name" value="PAS"/>
    <property type="match status" value="1"/>
</dbReference>
<protein>
    <submittedName>
        <fullName evidence="7">PAS domain S-box-containing protein</fullName>
    </submittedName>
</protein>
<name>A0A4R2KK84_9FIRM</name>
<evidence type="ECO:0000313" key="7">
    <source>
        <dbReference type="EMBL" id="TCO71049.1"/>
    </source>
</evidence>
<feature type="domain" description="PAS" evidence="6">
    <location>
        <begin position="24"/>
        <end position="65"/>
    </location>
</feature>
<dbReference type="Gene3D" id="1.10.287.950">
    <property type="entry name" value="Methyl-accepting chemotaxis protein"/>
    <property type="match status" value="1"/>
</dbReference>
<dbReference type="PROSITE" id="PS50111">
    <property type="entry name" value="CHEMOTAXIS_TRANSDUC_2"/>
    <property type="match status" value="1"/>
</dbReference>
<sequence>MFWKKEKEIYYDEKDTTMKDFKNKISILEGIQNAMPDPYFARDMEYNIILWPNSMKALTGYSEEEAKKMKCYDIFKSEVCKDCPTQKCVESKKFLKDAMVDIYTKSGERLVSLVSNSGIYDENGKPVGAVEIVKDSTKYQDMMKNIGGFTEQLSAISEELAASSEEVTALSNNLENQAEEALNASKEGLNAAVDVNSKSNNCTQFANNVKNSMNEIGKSMHYSIEKIDGLKQKSENIINVITAIQNIASQTNLLSLNASIEAARAGEHGRGFAVVADEIRKLAESSDAFSNDIKETIHEIIELVKSATDSIGAVDRDFKNGENNIYEMSILIGQISESSNKMLNIIKKIEASSEETSKISKNQNASMEDVARVAQHISEIAQRTQIEFDDEFRKIKYDTM</sequence>
<dbReference type="GO" id="GO:0007165">
    <property type="term" value="P:signal transduction"/>
    <property type="evidence" value="ECO:0007669"/>
    <property type="project" value="UniProtKB-KW"/>
</dbReference>
<feature type="coiled-coil region" evidence="4">
    <location>
        <begin position="153"/>
        <end position="187"/>
    </location>
</feature>
<accession>A0A4R2KK84</accession>
<dbReference type="AlphaFoldDB" id="A0A4R2KK84"/>
<comment type="caution">
    <text evidence="7">The sequence shown here is derived from an EMBL/GenBank/DDBJ whole genome shotgun (WGS) entry which is preliminary data.</text>
</comment>
<evidence type="ECO:0000313" key="8">
    <source>
        <dbReference type="Proteomes" id="UP000294919"/>
    </source>
</evidence>
<reference evidence="7 8" key="1">
    <citation type="submission" date="2019-03" db="EMBL/GenBank/DDBJ databases">
        <title>Genomic Encyclopedia of Type Strains, Phase IV (KMG-IV): sequencing the most valuable type-strain genomes for metagenomic binning, comparative biology and taxonomic classification.</title>
        <authorList>
            <person name="Goeker M."/>
        </authorList>
    </citation>
    <scope>NUCLEOTIDE SEQUENCE [LARGE SCALE GENOMIC DNA]</scope>
    <source>
        <strain evidence="7 8">DSM 102940</strain>
    </source>
</reference>
<dbReference type="PANTHER" id="PTHR32089:SF112">
    <property type="entry name" value="LYSOZYME-LIKE PROTEIN-RELATED"/>
    <property type="match status" value="1"/>
</dbReference>
<gene>
    <name evidence="7" type="ORF">EV214_12337</name>
</gene>
<dbReference type="Pfam" id="PF13426">
    <property type="entry name" value="PAS_9"/>
    <property type="match status" value="1"/>
</dbReference>
<feature type="domain" description="Methyl-accepting transducer" evidence="5">
    <location>
        <begin position="135"/>
        <end position="371"/>
    </location>
</feature>
<keyword evidence="4" id="KW-0175">Coiled coil</keyword>
<dbReference type="EMBL" id="SLWV01000023">
    <property type="protein sequence ID" value="TCO71049.1"/>
    <property type="molecule type" value="Genomic_DNA"/>
</dbReference>
<dbReference type="SMART" id="SM00283">
    <property type="entry name" value="MA"/>
    <property type="match status" value="1"/>
</dbReference>
<dbReference type="InterPro" id="IPR004089">
    <property type="entry name" value="MCPsignal_dom"/>
</dbReference>
<dbReference type="Pfam" id="PF00015">
    <property type="entry name" value="MCPsignal"/>
    <property type="match status" value="1"/>
</dbReference>
<dbReference type="PANTHER" id="PTHR32089">
    <property type="entry name" value="METHYL-ACCEPTING CHEMOTAXIS PROTEIN MCPB"/>
    <property type="match status" value="1"/>
</dbReference>
<dbReference type="RefSeq" id="WP_165916377.1">
    <property type="nucleotide sequence ID" value="NZ_SLWV01000023.1"/>
</dbReference>
<dbReference type="NCBIfam" id="TIGR00229">
    <property type="entry name" value="sensory_box"/>
    <property type="match status" value="1"/>
</dbReference>
<evidence type="ECO:0000259" key="5">
    <source>
        <dbReference type="PROSITE" id="PS50111"/>
    </source>
</evidence>
<dbReference type="GO" id="GO:0016020">
    <property type="term" value="C:membrane"/>
    <property type="evidence" value="ECO:0007669"/>
    <property type="project" value="InterPro"/>
</dbReference>
<comment type="similarity">
    <text evidence="2">Belongs to the methyl-accepting chemotaxis (MCP) protein family.</text>
</comment>